<dbReference type="OrthoDB" id="5951835at2"/>
<dbReference type="InterPro" id="IPR019587">
    <property type="entry name" value="Polyketide_cyclase/dehydratase"/>
</dbReference>
<sequence>MTLFVNSAVIAAPRERVFDYVAERENEREWNPEIKSVEKLSDGPIGVGSRWRAQWKGSPVIEVETTEYDRPNHMTNHNDGPLEVTVTFTCGPADADTTRLDVAFYAQPHGAMRLMFPLFERRFRKQSAENVQRIKAALEAA</sequence>
<dbReference type="SUPFAM" id="SSF55961">
    <property type="entry name" value="Bet v1-like"/>
    <property type="match status" value="1"/>
</dbReference>
<evidence type="ECO:0008006" key="3">
    <source>
        <dbReference type="Google" id="ProtNLM"/>
    </source>
</evidence>
<gene>
    <name evidence="1" type="ORF">Back2_12240</name>
</gene>
<evidence type="ECO:0000313" key="1">
    <source>
        <dbReference type="EMBL" id="BBH16937.1"/>
    </source>
</evidence>
<organism evidence="1 2">
    <name type="scientific">Nocardioides baekrokdamisoli</name>
    <dbReference type="NCBI Taxonomy" id="1804624"/>
    <lineage>
        <taxon>Bacteria</taxon>
        <taxon>Bacillati</taxon>
        <taxon>Actinomycetota</taxon>
        <taxon>Actinomycetes</taxon>
        <taxon>Propionibacteriales</taxon>
        <taxon>Nocardioidaceae</taxon>
        <taxon>Nocardioides</taxon>
    </lineage>
</organism>
<keyword evidence="2" id="KW-1185">Reference proteome</keyword>
<dbReference type="Gene3D" id="3.30.530.20">
    <property type="match status" value="1"/>
</dbReference>
<dbReference type="Pfam" id="PF10604">
    <property type="entry name" value="Polyketide_cyc2"/>
    <property type="match status" value="1"/>
</dbReference>
<dbReference type="EMBL" id="AP019307">
    <property type="protein sequence ID" value="BBH16937.1"/>
    <property type="molecule type" value="Genomic_DNA"/>
</dbReference>
<dbReference type="AlphaFoldDB" id="A0A3G9IDA8"/>
<evidence type="ECO:0000313" key="2">
    <source>
        <dbReference type="Proteomes" id="UP000271573"/>
    </source>
</evidence>
<proteinExistence type="predicted"/>
<dbReference type="RefSeq" id="WP_125567706.1">
    <property type="nucleotide sequence ID" value="NZ_AP019307.1"/>
</dbReference>
<protein>
    <recommendedName>
        <fullName evidence="3">Polyketide cyclase</fullName>
    </recommendedName>
</protein>
<dbReference type="InterPro" id="IPR023393">
    <property type="entry name" value="START-like_dom_sf"/>
</dbReference>
<reference evidence="1 2" key="1">
    <citation type="submission" date="2018-11" db="EMBL/GenBank/DDBJ databases">
        <title>Complete genome sequence of Nocardioides baekrokdamisoli strain KCTC 39748.</title>
        <authorList>
            <person name="Kang S.W."/>
            <person name="Lee K.C."/>
            <person name="Kim K.K."/>
            <person name="Kim J.S."/>
            <person name="Kim D.S."/>
            <person name="Ko S.H."/>
            <person name="Yang S.H."/>
            <person name="Shin Y.K."/>
            <person name="Lee J.S."/>
        </authorList>
    </citation>
    <scope>NUCLEOTIDE SEQUENCE [LARGE SCALE GENOMIC DNA]</scope>
    <source>
        <strain evidence="1 2">KCTC 39748</strain>
    </source>
</reference>
<dbReference type="KEGG" id="nbe:Back2_12240"/>
<name>A0A3G9IDA8_9ACTN</name>
<accession>A0A3G9IDA8</accession>
<dbReference type="Proteomes" id="UP000271573">
    <property type="component" value="Chromosome"/>
</dbReference>